<keyword evidence="3" id="KW-1185">Reference proteome</keyword>
<dbReference type="PANTHER" id="PTHR37691">
    <property type="entry name" value="BLR3518 PROTEIN"/>
    <property type="match status" value="1"/>
</dbReference>
<dbReference type="InterPro" id="IPR003787">
    <property type="entry name" value="Sulphur_relay_DsrE/F-like"/>
</dbReference>
<protein>
    <submittedName>
        <fullName evidence="2">DsrE family protein</fullName>
    </submittedName>
</protein>
<dbReference type="Pfam" id="PF02635">
    <property type="entry name" value="DsrE"/>
    <property type="match status" value="1"/>
</dbReference>
<keyword evidence="1" id="KW-0732">Signal</keyword>
<dbReference type="Gene3D" id="3.40.1260.10">
    <property type="entry name" value="DsrEFH-like"/>
    <property type="match status" value="1"/>
</dbReference>
<feature type="signal peptide" evidence="1">
    <location>
        <begin position="1"/>
        <end position="25"/>
    </location>
</feature>
<dbReference type="Proteomes" id="UP001165267">
    <property type="component" value="Unassembled WGS sequence"/>
</dbReference>
<name>A0ABT1XCR2_9BURK</name>
<dbReference type="RefSeq" id="WP_257510331.1">
    <property type="nucleotide sequence ID" value="NZ_JANKHG010000001.1"/>
</dbReference>
<feature type="chain" id="PRO_5045484626" evidence="1">
    <location>
        <begin position="26"/>
        <end position="156"/>
    </location>
</feature>
<dbReference type="PANTHER" id="PTHR37691:SF1">
    <property type="entry name" value="BLR3518 PROTEIN"/>
    <property type="match status" value="1"/>
</dbReference>
<organism evidence="2 3">
    <name type="scientific">Limnobacter parvus</name>
    <dbReference type="NCBI Taxonomy" id="2939690"/>
    <lineage>
        <taxon>Bacteria</taxon>
        <taxon>Pseudomonadati</taxon>
        <taxon>Pseudomonadota</taxon>
        <taxon>Betaproteobacteria</taxon>
        <taxon>Burkholderiales</taxon>
        <taxon>Burkholderiaceae</taxon>
        <taxon>Limnobacter</taxon>
    </lineage>
</organism>
<dbReference type="InterPro" id="IPR027396">
    <property type="entry name" value="DsrEFH-like"/>
</dbReference>
<evidence type="ECO:0000313" key="3">
    <source>
        <dbReference type="Proteomes" id="UP001165267"/>
    </source>
</evidence>
<reference evidence="2" key="1">
    <citation type="submission" date="2022-07" db="EMBL/GenBank/DDBJ databases">
        <authorList>
            <person name="Xamxidin M."/>
        </authorList>
    </citation>
    <scope>NUCLEOTIDE SEQUENCE</scope>
    <source>
        <strain evidence="2">YS8-69</strain>
    </source>
</reference>
<dbReference type="SUPFAM" id="SSF75169">
    <property type="entry name" value="DsrEFH-like"/>
    <property type="match status" value="1"/>
</dbReference>
<dbReference type="EMBL" id="JANKHG010000001">
    <property type="protein sequence ID" value="MCR2745077.1"/>
    <property type="molecule type" value="Genomic_DNA"/>
</dbReference>
<gene>
    <name evidence="2" type="ORF">NSP04_00260</name>
</gene>
<comment type="caution">
    <text evidence="2">The sequence shown here is derived from an EMBL/GenBank/DDBJ whole genome shotgun (WGS) entry which is preliminary data.</text>
</comment>
<accession>A0ABT1XCR2</accession>
<sequence length="156" mass="16986">MKAIFIRKALLGLVSGMLLTSPLHAQNTAAAPRVHTQDITSKVVYHINGAEQPLKGLRNIRNHLDVSPKTTIVVVTHANGVDFLMEGAKHAETGTQYAPLVSALTARGVVFEICEITLKNRKLNKDQFVLDATFTPSGVVRVADLQTQQGFAYIKP</sequence>
<evidence type="ECO:0000256" key="1">
    <source>
        <dbReference type="SAM" id="SignalP"/>
    </source>
</evidence>
<proteinExistence type="predicted"/>
<evidence type="ECO:0000313" key="2">
    <source>
        <dbReference type="EMBL" id="MCR2745077.1"/>
    </source>
</evidence>